<sequence>MVGVRDVNWAGEGSAPTAPILTKNFHLHPCSATRYRRADGDERVQGRTHAYPTTYGESNFIPILAPSLRKPIPIPAQLSAK</sequence>
<gene>
    <name evidence="1" type="ORF">PVK06_031100</name>
</gene>
<dbReference type="EMBL" id="JARKNE010000009">
    <property type="protein sequence ID" value="KAK5803455.1"/>
    <property type="molecule type" value="Genomic_DNA"/>
</dbReference>
<proteinExistence type="predicted"/>
<evidence type="ECO:0000313" key="2">
    <source>
        <dbReference type="Proteomes" id="UP001358586"/>
    </source>
</evidence>
<comment type="caution">
    <text evidence="1">The sequence shown here is derived from an EMBL/GenBank/DDBJ whole genome shotgun (WGS) entry which is preliminary data.</text>
</comment>
<name>A0ABR0NQ31_GOSAR</name>
<keyword evidence="2" id="KW-1185">Reference proteome</keyword>
<organism evidence="1 2">
    <name type="scientific">Gossypium arboreum</name>
    <name type="common">Tree cotton</name>
    <name type="synonym">Gossypium nanking</name>
    <dbReference type="NCBI Taxonomy" id="29729"/>
    <lineage>
        <taxon>Eukaryota</taxon>
        <taxon>Viridiplantae</taxon>
        <taxon>Streptophyta</taxon>
        <taxon>Embryophyta</taxon>
        <taxon>Tracheophyta</taxon>
        <taxon>Spermatophyta</taxon>
        <taxon>Magnoliopsida</taxon>
        <taxon>eudicotyledons</taxon>
        <taxon>Gunneridae</taxon>
        <taxon>Pentapetalae</taxon>
        <taxon>rosids</taxon>
        <taxon>malvids</taxon>
        <taxon>Malvales</taxon>
        <taxon>Malvaceae</taxon>
        <taxon>Malvoideae</taxon>
        <taxon>Gossypium</taxon>
    </lineage>
</organism>
<evidence type="ECO:0000313" key="1">
    <source>
        <dbReference type="EMBL" id="KAK5803455.1"/>
    </source>
</evidence>
<dbReference type="Proteomes" id="UP001358586">
    <property type="component" value="Chromosome 9"/>
</dbReference>
<reference evidence="1 2" key="1">
    <citation type="submission" date="2023-03" db="EMBL/GenBank/DDBJ databases">
        <title>WGS of Gossypium arboreum.</title>
        <authorList>
            <person name="Yu D."/>
        </authorList>
    </citation>
    <scope>NUCLEOTIDE SEQUENCE [LARGE SCALE GENOMIC DNA]</scope>
    <source>
        <tissue evidence="1">Leaf</tissue>
    </source>
</reference>
<protein>
    <submittedName>
        <fullName evidence="1">Uncharacterized protein</fullName>
    </submittedName>
</protein>
<accession>A0ABR0NQ31</accession>